<proteinExistence type="predicted"/>
<dbReference type="CDD" id="cd01650">
    <property type="entry name" value="RT_nLTR_like"/>
    <property type="match status" value="1"/>
</dbReference>
<dbReference type="SUPFAM" id="SSF56672">
    <property type="entry name" value="DNA/RNA polymerases"/>
    <property type="match status" value="1"/>
</dbReference>
<feature type="domain" description="Reverse transcriptase" evidence="1">
    <location>
        <begin position="379"/>
        <end position="661"/>
    </location>
</feature>
<sequence length="1104" mass="127883">MGWAIFVYASTDPVIREEQWLKLCRDKSQWGHTWFLGGDFNDIASNSEKRGGNFRTQGSLRAFNSFIQNMGMEDIPFIGHPFTWSNNRQGDDFIEERIDRVFSSPMWALTFPKSQVTHIPLHSSDHCLLLLNTDCEDVKAKQRFYFDSRWVSKEGFSDTVAEAWNLNSFGVDLYSIQARIRNVRIALLKWKKSMINHSKQEIDLIKAQLHDQHLQGPHKNWAEWESNRRKLHQAYAEEERFWAQKARCLWLKEGDRNTKYFQACVKQRRRTNSIEGLLKRDGSRCQNSAEILEEVQSYFSKLFSTSNPTLDWCSLDGIPCSITEEMNNRLVRPVTMEELKQALWEMHPNKAPGIDGMSPHFFQSSWNTIKDSLFHAIQQFFLTGKMPKATNLTVITLIPKKPNAQSLSEFRPISLCTVTYRIISKILANRLKQVLSVCISPHQAAFVPGRQLIDNFVIANECIHLLNSKRKGKNCFMALKLDMMKAFDRVEWKFLAAICKKMGFCLKFVSWILSCICTSSFSFNIMGQPLGLLKPSRGLRQGDPLSPYLFIIISEALSNLIKHASILYSFQGIKISKNSPPVTHLFFADDSIFFCKADISHALLISTILRLYGLDSGQQVNLHKSSIFFSRNTPNSVKADIVSILNGISIVHSTRYLGLPLGLGRSKRDIFSFVTNKVIQRLSSWKNIFLSEAGKAILLNSVIGALPTFVMSCFKLPIAVCTDICRLCASFWWGSDENGRNKIHWASWQKLTLPKENGGLGFKCLTSFNEALLAKQLWRLITQPQLFMSKVLKGKYFPSTTLWDAQSRPSDSWLWSSWLKARHVLKNRVIKTVGNGRDTLIWSEPWIPNLTNFIPSTAFPSDSCRLKKVCDLLTYSGNSWDTDLIEQSFRPEEARHILSIPLDRVAYSDMWKWIPDKNGKFSVKSAYSTILKAKMCYVQQPESSRNGHIEKKIWKFTWSLKIKQKIKNFIWRSWFNFLSTQDQLRKKCIMVDPICCICGEAEESLEHIFFHCPRAIKVWKLARLDWSGIQSFTDQFKSWWSKICHIQRVQCIQDRVHFSTYILWWLWKTRNHWLFNKVWISEVEIAKRAWLEWREFEDVSITAA</sequence>
<gene>
    <name evidence="2" type="ORF">STAS_05925</name>
</gene>
<dbReference type="InterPro" id="IPR000477">
    <property type="entry name" value="RT_dom"/>
</dbReference>
<name>A0A5A7PBB8_STRAF</name>
<comment type="caution">
    <text evidence="2">The sequence shown here is derived from an EMBL/GenBank/DDBJ whole genome shotgun (WGS) entry which is preliminary data.</text>
</comment>
<dbReference type="OrthoDB" id="1745081at2759"/>
<evidence type="ECO:0000313" key="3">
    <source>
        <dbReference type="Proteomes" id="UP000325081"/>
    </source>
</evidence>
<evidence type="ECO:0000313" key="2">
    <source>
        <dbReference type="EMBL" id="GER30020.1"/>
    </source>
</evidence>
<organism evidence="2 3">
    <name type="scientific">Striga asiatica</name>
    <name type="common">Asiatic witchweed</name>
    <name type="synonym">Buchnera asiatica</name>
    <dbReference type="NCBI Taxonomy" id="4170"/>
    <lineage>
        <taxon>Eukaryota</taxon>
        <taxon>Viridiplantae</taxon>
        <taxon>Streptophyta</taxon>
        <taxon>Embryophyta</taxon>
        <taxon>Tracheophyta</taxon>
        <taxon>Spermatophyta</taxon>
        <taxon>Magnoliopsida</taxon>
        <taxon>eudicotyledons</taxon>
        <taxon>Gunneridae</taxon>
        <taxon>Pentapetalae</taxon>
        <taxon>asterids</taxon>
        <taxon>lamiids</taxon>
        <taxon>Lamiales</taxon>
        <taxon>Orobanchaceae</taxon>
        <taxon>Buchnereae</taxon>
        <taxon>Striga</taxon>
    </lineage>
</organism>
<keyword evidence="2" id="KW-0548">Nucleotidyltransferase</keyword>
<keyword evidence="2" id="KW-0695">RNA-directed DNA polymerase</keyword>
<dbReference type="AlphaFoldDB" id="A0A5A7PBB8"/>
<dbReference type="InterPro" id="IPR043502">
    <property type="entry name" value="DNA/RNA_pol_sf"/>
</dbReference>
<dbReference type="GO" id="GO:0003964">
    <property type="term" value="F:RNA-directed DNA polymerase activity"/>
    <property type="evidence" value="ECO:0007669"/>
    <property type="project" value="UniProtKB-KW"/>
</dbReference>
<dbReference type="Pfam" id="PF00078">
    <property type="entry name" value="RVT_1"/>
    <property type="match status" value="1"/>
</dbReference>
<protein>
    <submittedName>
        <fullName evidence="2">RNA-directed DNA polymerase (Reversetranscriptase)-related family protein</fullName>
    </submittedName>
</protein>
<evidence type="ECO:0000259" key="1">
    <source>
        <dbReference type="PROSITE" id="PS50878"/>
    </source>
</evidence>
<dbReference type="Proteomes" id="UP000325081">
    <property type="component" value="Unassembled WGS sequence"/>
</dbReference>
<keyword evidence="3" id="KW-1185">Reference proteome</keyword>
<dbReference type="EMBL" id="BKCP01004294">
    <property type="protein sequence ID" value="GER30020.1"/>
    <property type="molecule type" value="Genomic_DNA"/>
</dbReference>
<dbReference type="PANTHER" id="PTHR33116">
    <property type="entry name" value="REVERSE TRANSCRIPTASE ZINC-BINDING DOMAIN-CONTAINING PROTEIN-RELATED-RELATED"/>
    <property type="match status" value="1"/>
</dbReference>
<reference evidence="3" key="1">
    <citation type="journal article" date="2019" name="Curr. Biol.">
        <title>Genome Sequence of Striga asiatica Provides Insight into the Evolution of Plant Parasitism.</title>
        <authorList>
            <person name="Yoshida S."/>
            <person name="Kim S."/>
            <person name="Wafula E.K."/>
            <person name="Tanskanen J."/>
            <person name="Kim Y.M."/>
            <person name="Honaas L."/>
            <person name="Yang Z."/>
            <person name="Spallek T."/>
            <person name="Conn C.E."/>
            <person name="Ichihashi Y."/>
            <person name="Cheong K."/>
            <person name="Cui S."/>
            <person name="Der J.P."/>
            <person name="Gundlach H."/>
            <person name="Jiao Y."/>
            <person name="Hori C."/>
            <person name="Ishida J.K."/>
            <person name="Kasahara H."/>
            <person name="Kiba T."/>
            <person name="Kim M.S."/>
            <person name="Koo N."/>
            <person name="Laohavisit A."/>
            <person name="Lee Y.H."/>
            <person name="Lumba S."/>
            <person name="McCourt P."/>
            <person name="Mortimer J.C."/>
            <person name="Mutuku J.M."/>
            <person name="Nomura T."/>
            <person name="Sasaki-Sekimoto Y."/>
            <person name="Seto Y."/>
            <person name="Wang Y."/>
            <person name="Wakatake T."/>
            <person name="Sakakibara H."/>
            <person name="Demura T."/>
            <person name="Yamaguchi S."/>
            <person name="Yoneyama K."/>
            <person name="Manabe R.I."/>
            <person name="Nelson D.C."/>
            <person name="Schulman A.H."/>
            <person name="Timko M.P."/>
            <person name="dePamphilis C.W."/>
            <person name="Choi D."/>
            <person name="Shirasu K."/>
        </authorList>
    </citation>
    <scope>NUCLEOTIDE SEQUENCE [LARGE SCALE GENOMIC DNA]</scope>
    <source>
        <strain evidence="3">cv. UVA1</strain>
    </source>
</reference>
<accession>A0A5A7PBB8</accession>
<keyword evidence="2" id="KW-0808">Transferase</keyword>
<dbReference type="PANTHER" id="PTHR33116:SF86">
    <property type="entry name" value="REVERSE TRANSCRIPTASE DOMAIN-CONTAINING PROTEIN"/>
    <property type="match status" value="1"/>
</dbReference>
<dbReference type="PROSITE" id="PS50878">
    <property type="entry name" value="RT_POL"/>
    <property type="match status" value="1"/>
</dbReference>
<dbReference type="InterPro" id="IPR026960">
    <property type="entry name" value="RVT-Znf"/>
</dbReference>
<dbReference type="Pfam" id="PF13966">
    <property type="entry name" value="zf-RVT"/>
    <property type="match status" value="1"/>
</dbReference>
<dbReference type="Gene3D" id="3.60.10.10">
    <property type="entry name" value="Endonuclease/exonuclease/phosphatase"/>
    <property type="match status" value="1"/>
</dbReference>
<dbReference type="InterPro" id="IPR036691">
    <property type="entry name" value="Endo/exonu/phosph_ase_sf"/>
</dbReference>
<dbReference type="SUPFAM" id="SSF56219">
    <property type="entry name" value="DNase I-like"/>
    <property type="match status" value="1"/>
</dbReference>